<dbReference type="STRING" id="109280.ENSHCOP00000026071"/>
<dbReference type="UniPathway" id="UPA00222"/>
<dbReference type="PANTHER" id="PTHR16320:SF8">
    <property type="entry name" value="SPHINGOMYELIN PHOSPHODIESTERASE 3"/>
    <property type="match status" value="1"/>
</dbReference>
<evidence type="ECO:0000256" key="25">
    <source>
        <dbReference type="ARBA" id="ARBA00049346"/>
    </source>
</evidence>
<evidence type="ECO:0000313" key="36">
    <source>
        <dbReference type="Proteomes" id="UP000264820"/>
    </source>
</evidence>
<evidence type="ECO:0000256" key="27">
    <source>
        <dbReference type="ARBA" id="ARBA00050994"/>
    </source>
</evidence>
<evidence type="ECO:0000256" key="32">
    <source>
        <dbReference type="SAM" id="MobiDB-lite"/>
    </source>
</evidence>
<dbReference type="GO" id="GO:0000139">
    <property type="term" value="C:Golgi membrane"/>
    <property type="evidence" value="ECO:0007669"/>
    <property type="project" value="UniProtKB-SubCell"/>
</dbReference>
<evidence type="ECO:0000256" key="9">
    <source>
        <dbReference type="ARBA" id="ARBA00022553"/>
    </source>
</evidence>
<keyword evidence="12" id="KW-0460">Magnesium</keyword>
<dbReference type="Pfam" id="PF03372">
    <property type="entry name" value="Exo_endo_phos"/>
    <property type="match status" value="1"/>
</dbReference>
<evidence type="ECO:0000256" key="10">
    <source>
        <dbReference type="ARBA" id="ARBA00022723"/>
    </source>
</evidence>
<evidence type="ECO:0000256" key="15">
    <source>
        <dbReference type="ARBA" id="ARBA00023098"/>
    </source>
</evidence>
<evidence type="ECO:0000256" key="31">
    <source>
        <dbReference type="ARBA" id="ARBA00081703"/>
    </source>
</evidence>
<dbReference type="EC" id="3.1.4.12" evidence="6"/>
<keyword evidence="33" id="KW-0812">Transmembrane</keyword>
<comment type="catalytic activity">
    <reaction evidence="26">
        <text>N-(hexadecanoyl)-sphing-4-enine-1-phosphocholine + H2O = N-hexadecanoylsphing-4-enine + phosphocholine + H(+)</text>
        <dbReference type="Rhea" id="RHEA:45644"/>
        <dbReference type="ChEBI" id="CHEBI:15377"/>
        <dbReference type="ChEBI" id="CHEBI:15378"/>
        <dbReference type="ChEBI" id="CHEBI:72959"/>
        <dbReference type="ChEBI" id="CHEBI:78646"/>
        <dbReference type="ChEBI" id="CHEBI:295975"/>
    </reaction>
    <physiologicalReaction direction="left-to-right" evidence="26">
        <dbReference type="Rhea" id="RHEA:45645"/>
    </physiologicalReaction>
</comment>
<evidence type="ECO:0000256" key="20">
    <source>
        <dbReference type="ARBA" id="ARBA00037794"/>
    </source>
</evidence>
<dbReference type="Proteomes" id="UP000264820">
    <property type="component" value="Unplaced"/>
</dbReference>
<dbReference type="GO" id="GO:0006684">
    <property type="term" value="P:sphingomyelin metabolic process"/>
    <property type="evidence" value="ECO:0007669"/>
    <property type="project" value="TreeGrafter"/>
</dbReference>
<comment type="subcellular location">
    <subcellularLocation>
        <location evidence="2">Cell membrane</location>
        <topology evidence="2">Lipid-anchor</topology>
    </subcellularLocation>
    <subcellularLocation>
        <location evidence="20">Golgi apparatus membrane</location>
        <topology evidence="20">Lipid-anchor</topology>
    </subcellularLocation>
</comment>
<sequence length="626" mass="69962">MVLHITPYSSSCLHFLDGLSWSLVFPCYWLLDQLLASCLATSLEKRQRSQDPCSLLTLCVLIMAPLYLLLLLASLPFALLGFVIWAPLQAIRQPYLYTYHRLEKRQAEQGDAAPGFVGVRDWRPQGKSFCFCSANVCLLPDSLARFNNLSDTQRRAREVGKRIRNGACRPQIKIYIDSPTNTSISAASFSSLPTGFRRTSSLDQRPDQTHIVNGPADTENEPLAECVQISISAPEPDPHPEEAETGNHQSGERAGGDVGSMTASRESLTRYQGSDGCVMISSNNTLSHVPRTSIFKRPGRKRRHGDEAFDHDISAFFPANLDFLALQEVFDHSSTTRLRQQLHRYFPYVLSDVGRYGWKGCCSRFKFLNSGLLLASRYPILDARYECYPNGRGEDALAAKGALFAKVHVGTSHQEQRVVGYLTCTHLHAIEGDASVRCEQLDLLLQWGAEFRQASSHHSGGEKIFEDLVAFDVILGDLNFDNCSSEDKLEQQHALFSIYKDPCRQGPGEDKPWALGTLLDPSGLYDDEVSSPESLQKVMENEEGRKEYLVFPPSKSHCPSKSQKGRNIPLKGNGRRIDYILYSDEGLQQDWKLEIEEFSFVTQLAGLTDHLPVAMRLAVSTGEEDS</sequence>
<comment type="catalytic activity">
    <reaction evidence="21">
        <text>a sphingomyelin + H2O = phosphocholine + an N-acylsphing-4-enine + H(+)</text>
        <dbReference type="Rhea" id="RHEA:19253"/>
        <dbReference type="ChEBI" id="CHEBI:15377"/>
        <dbReference type="ChEBI" id="CHEBI:15378"/>
        <dbReference type="ChEBI" id="CHEBI:17636"/>
        <dbReference type="ChEBI" id="CHEBI:52639"/>
        <dbReference type="ChEBI" id="CHEBI:295975"/>
        <dbReference type="EC" id="3.1.4.12"/>
    </reaction>
    <physiologicalReaction direction="left-to-right" evidence="21">
        <dbReference type="Rhea" id="RHEA:19254"/>
    </physiologicalReaction>
</comment>
<dbReference type="GO" id="GO:0005576">
    <property type="term" value="C:extracellular region"/>
    <property type="evidence" value="ECO:0007669"/>
    <property type="project" value="InterPro"/>
</dbReference>
<comment type="catalytic activity">
    <reaction evidence="27">
        <text>N-(15Z-tetracosenoyl)sphing-4-enine-1-phosphocholine + H2O = N-(15Z-tetracosenoyl)-sphing-4-enine + phosphocholine + H(+)</text>
        <dbReference type="Rhea" id="RHEA:45320"/>
        <dbReference type="ChEBI" id="CHEBI:15377"/>
        <dbReference type="ChEBI" id="CHEBI:15378"/>
        <dbReference type="ChEBI" id="CHEBI:74450"/>
        <dbReference type="ChEBI" id="CHEBI:74535"/>
        <dbReference type="ChEBI" id="CHEBI:295975"/>
    </reaction>
    <physiologicalReaction direction="left-to-right" evidence="27">
        <dbReference type="Rhea" id="RHEA:45321"/>
    </physiologicalReaction>
</comment>
<evidence type="ECO:0000256" key="14">
    <source>
        <dbReference type="ARBA" id="ARBA00023034"/>
    </source>
</evidence>
<comment type="catalytic activity">
    <reaction evidence="23">
        <text>1-hexadecanoyl-sn-glycero-3-phosphocholine + H2O = 1-hexadecanoyl-sn-glycerol + phosphocholine + H(+)</text>
        <dbReference type="Rhea" id="RHEA:41119"/>
        <dbReference type="ChEBI" id="CHEBI:15377"/>
        <dbReference type="ChEBI" id="CHEBI:15378"/>
        <dbReference type="ChEBI" id="CHEBI:72998"/>
        <dbReference type="ChEBI" id="CHEBI:75542"/>
        <dbReference type="ChEBI" id="CHEBI:295975"/>
    </reaction>
    <physiologicalReaction direction="left-to-right" evidence="23">
        <dbReference type="Rhea" id="RHEA:41120"/>
    </physiologicalReaction>
</comment>
<comment type="pathway">
    <text evidence="4">Sphingolipid metabolism.</text>
</comment>
<evidence type="ECO:0000256" key="1">
    <source>
        <dbReference type="ARBA" id="ARBA00001946"/>
    </source>
</evidence>
<keyword evidence="8" id="KW-1003">Cell membrane</keyword>
<dbReference type="SUPFAM" id="SSF56219">
    <property type="entry name" value="DNase I-like"/>
    <property type="match status" value="1"/>
</dbReference>
<comment type="catalytic activity">
    <reaction evidence="28">
        <text>N-(tetracosanoyl)-sphing-4-enine-1-phosphocholine + H2O = N-tetracosanoyl-sphing-4-enine + phosphocholine + H(+)</text>
        <dbReference type="Rhea" id="RHEA:45324"/>
        <dbReference type="ChEBI" id="CHEBI:15377"/>
        <dbReference type="ChEBI" id="CHEBI:15378"/>
        <dbReference type="ChEBI" id="CHEBI:72965"/>
        <dbReference type="ChEBI" id="CHEBI:83360"/>
        <dbReference type="ChEBI" id="CHEBI:295975"/>
    </reaction>
    <physiologicalReaction direction="left-to-right" evidence="28">
        <dbReference type="Rhea" id="RHEA:45325"/>
    </physiologicalReaction>
</comment>
<dbReference type="InterPro" id="IPR036691">
    <property type="entry name" value="Endo/exonu/phosph_ase_sf"/>
</dbReference>
<comment type="similarity">
    <text evidence="5">Belongs to the neutral sphingomyelinase family.</text>
</comment>
<evidence type="ECO:0000256" key="22">
    <source>
        <dbReference type="ARBA" id="ARBA00047675"/>
    </source>
</evidence>
<evidence type="ECO:0000259" key="34">
    <source>
        <dbReference type="Pfam" id="PF03372"/>
    </source>
</evidence>
<evidence type="ECO:0000256" key="29">
    <source>
        <dbReference type="ARBA" id="ARBA00068544"/>
    </source>
</evidence>
<evidence type="ECO:0000256" key="23">
    <source>
        <dbReference type="ARBA" id="ARBA00048209"/>
    </source>
</evidence>
<dbReference type="PANTHER" id="PTHR16320">
    <property type="entry name" value="SPHINGOMYELINASE FAMILY MEMBER"/>
    <property type="match status" value="1"/>
</dbReference>
<reference evidence="35" key="2">
    <citation type="submission" date="2025-09" db="UniProtKB">
        <authorList>
            <consortium name="Ensembl"/>
        </authorList>
    </citation>
    <scope>IDENTIFICATION</scope>
</reference>
<proteinExistence type="inferred from homology"/>
<dbReference type="GO" id="GO:0004767">
    <property type="term" value="F:sphingomyelin phosphodiesterase activity"/>
    <property type="evidence" value="ECO:0007669"/>
    <property type="project" value="UniProtKB-EC"/>
</dbReference>
<keyword evidence="11" id="KW-0378">Hydrolase</keyword>
<evidence type="ECO:0000256" key="6">
    <source>
        <dbReference type="ARBA" id="ARBA00012369"/>
    </source>
</evidence>
<comment type="catalytic activity">
    <reaction evidence="24">
        <text>an N-(acyl)-sphingosylphosphocholine + H2O = an N-acyl-sphingoid base + phosphocholine + H(+)</text>
        <dbReference type="Rhea" id="RHEA:45300"/>
        <dbReference type="ChEBI" id="CHEBI:15377"/>
        <dbReference type="ChEBI" id="CHEBI:15378"/>
        <dbReference type="ChEBI" id="CHEBI:64583"/>
        <dbReference type="ChEBI" id="CHEBI:83273"/>
        <dbReference type="ChEBI" id="CHEBI:295975"/>
    </reaction>
    <physiologicalReaction direction="left-to-right" evidence="24">
        <dbReference type="Rhea" id="RHEA:45301"/>
    </physiologicalReaction>
</comment>
<evidence type="ECO:0000256" key="13">
    <source>
        <dbReference type="ARBA" id="ARBA00022919"/>
    </source>
</evidence>
<comment type="catalytic activity">
    <reaction evidence="22">
        <text>a sphingosylphosphocholine + H2O = a sphingoid base + phosphocholine + H(+)</text>
        <dbReference type="Rhea" id="RHEA:45296"/>
        <dbReference type="ChEBI" id="CHEBI:15377"/>
        <dbReference type="ChEBI" id="CHEBI:15378"/>
        <dbReference type="ChEBI" id="CHEBI:84410"/>
        <dbReference type="ChEBI" id="CHEBI:85171"/>
        <dbReference type="ChEBI" id="CHEBI:295975"/>
    </reaction>
    <physiologicalReaction direction="left-to-right" evidence="22">
        <dbReference type="Rhea" id="RHEA:45297"/>
    </physiologicalReaction>
</comment>
<protein>
    <recommendedName>
        <fullName evidence="29">Sphingomyelin phosphodiesterase 3</fullName>
        <ecNumber evidence="6">3.1.4.12</ecNumber>
    </recommendedName>
    <alternativeName>
        <fullName evidence="31">Neutral sphingomyelinase 2</fullName>
    </alternativeName>
    <alternativeName>
        <fullName evidence="30">Neutral sphingomyelinase II</fullName>
    </alternativeName>
</protein>
<dbReference type="GO" id="GO:0005886">
    <property type="term" value="C:plasma membrane"/>
    <property type="evidence" value="ECO:0007669"/>
    <property type="project" value="UniProtKB-SubCell"/>
</dbReference>
<evidence type="ECO:0000256" key="26">
    <source>
        <dbReference type="ARBA" id="ARBA00049371"/>
    </source>
</evidence>
<keyword evidence="18" id="KW-0449">Lipoprotein</keyword>
<feature type="domain" description="Endonuclease/exonuclease/phosphatase" evidence="34">
    <location>
        <begin position="303"/>
        <end position="588"/>
    </location>
</feature>
<keyword evidence="17" id="KW-0564">Palmitate</keyword>
<evidence type="ECO:0000256" key="5">
    <source>
        <dbReference type="ARBA" id="ARBA00006335"/>
    </source>
</evidence>
<organism evidence="35 36">
    <name type="scientific">Hippocampus comes</name>
    <name type="common">Tiger tail seahorse</name>
    <dbReference type="NCBI Taxonomy" id="109280"/>
    <lineage>
        <taxon>Eukaryota</taxon>
        <taxon>Metazoa</taxon>
        <taxon>Chordata</taxon>
        <taxon>Craniata</taxon>
        <taxon>Vertebrata</taxon>
        <taxon>Euteleostomi</taxon>
        <taxon>Actinopterygii</taxon>
        <taxon>Neopterygii</taxon>
        <taxon>Teleostei</taxon>
        <taxon>Neoteleostei</taxon>
        <taxon>Acanthomorphata</taxon>
        <taxon>Syngnathiaria</taxon>
        <taxon>Syngnathiformes</taxon>
        <taxon>Syngnathoidei</taxon>
        <taxon>Syngnathidae</taxon>
        <taxon>Hippocampus</taxon>
    </lineage>
</organism>
<dbReference type="GeneTree" id="ENSGT00400000022168"/>
<evidence type="ECO:0000256" key="21">
    <source>
        <dbReference type="ARBA" id="ARBA00047268"/>
    </source>
</evidence>
<keyword evidence="14" id="KW-0333">Golgi apparatus</keyword>
<evidence type="ECO:0000313" key="35">
    <source>
        <dbReference type="Ensembl" id="ENSHCOP00000026071.1"/>
    </source>
</evidence>
<evidence type="ECO:0000256" key="11">
    <source>
        <dbReference type="ARBA" id="ARBA00022801"/>
    </source>
</evidence>
<reference evidence="35" key="1">
    <citation type="submission" date="2025-08" db="UniProtKB">
        <authorList>
            <consortium name="Ensembl"/>
        </authorList>
    </citation>
    <scope>IDENTIFICATION</scope>
</reference>
<evidence type="ECO:0000256" key="28">
    <source>
        <dbReference type="ARBA" id="ARBA00051412"/>
    </source>
</evidence>
<keyword evidence="9" id="KW-0597">Phosphoprotein</keyword>
<keyword evidence="33" id="KW-1133">Transmembrane helix</keyword>
<evidence type="ECO:0000256" key="3">
    <source>
        <dbReference type="ARBA" id="ARBA00004760"/>
    </source>
</evidence>
<keyword evidence="19" id="KW-0131">Cell cycle</keyword>
<dbReference type="InterPro" id="IPR017766">
    <property type="entry name" value="Sphingomyelinase/PLipase_C"/>
</dbReference>
<evidence type="ECO:0000256" key="4">
    <source>
        <dbReference type="ARBA" id="ARBA00004991"/>
    </source>
</evidence>
<evidence type="ECO:0000256" key="16">
    <source>
        <dbReference type="ARBA" id="ARBA00023136"/>
    </source>
</evidence>
<dbReference type="GO" id="GO:0046872">
    <property type="term" value="F:metal ion binding"/>
    <property type="evidence" value="ECO:0007669"/>
    <property type="project" value="UniProtKB-KW"/>
</dbReference>
<dbReference type="CDD" id="cd09078">
    <property type="entry name" value="nSMase"/>
    <property type="match status" value="1"/>
</dbReference>
<keyword evidence="7" id="KW-0217">Developmental protein</keyword>
<evidence type="ECO:0000256" key="19">
    <source>
        <dbReference type="ARBA" id="ARBA00023306"/>
    </source>
</evidence>
<keyword evidence="13" id="KW-0746">Sphingolipid metabolism</keyword>
<keyword evidence="16 33" id="KW-0472">Membrane</keyword>
<evidence type="ECO:0000256" key="24">
    <source>
        <dbReference type="ARBA" id="ARBA00048325"/>
    </source>
</evidence>
<dbReference type="AlphaFoldDB" id="A0A3Q3E4Q2"/>
<dbReference type="OMA" id="EENGHMS"/>
<dbReference type="GO" id="GO:0061300">
    <property type="term" value="P:cerebellum vasculature development"/>
    <property type="evidence" value="ECO:0007669"/>
    <property type="project" value="Ensembl"/>
</dbReference>
<accession>A0A3Q3E4Q2</accession>
<dbReference type="Gene3D" id="3.60.10.10">
    <property type="entry name" value="Endonuclease/exonuclease/phosphatase"/>
    <property type="match status" value="1"/>
</dbReference>
<dbReference type="InterPro" id="IPR038772">
    <property type="entry name" value="Sph/SMPD2-like"/>
</dbReference>
<evidence type="ECO:0000256" key="8">
    <source>
        <dbReference type="ARBA" id="ARBA00022475"/>
    </source>
</evidence>
<feature type="region of interest" description="Disordered" evidence="32">
    <location>
        <begin position="197"/>
        <end position="219"/>
    </location>
</feature>
<feature type="transmembrane region" description="Helical" evidence="33">
    <location>
        <begin position="55"/>
        <end position="88"/>
    </location>
</feature>
<keyword evidence="36" id="KW-1185">Reference proteome</keyword>
<evidence type="ECO:0000256" key="30">
    <source>
        <dbReference type="ARBA" id="ARBA00076605"/>
    </source>
</evidence>
<keyword evidence="15" id="KW-0443">Lipid metabolism</keyword>
<evidence type="ECO:0000256" key="2">
    <source>
        <dbReference type="ARBA" id="ARBA00004193"/>
    </source>
</evidence>
<evidence type="ECO:0000256" key="7">
    <source>
        <dbReference type="ARBA" id="ARBA00022473"/>
    </source>
</evidence>
<dbReference type="FunFam" id="3.60.10.10:FF:000015">
    <property type="entry name" value="sphingomyelin phosphodiesterase 3"/>
    <property type="match status" value="1"/>
</dbReference>
<evidence type="ECO:0000256" key="12">
    <source>
        <dbReference type="ARBA" id="ARBA00022842"/>
    </source>
</evidence>
<dbReference type="InterPro" id="IPR005135">
    <property type="entry name" value="Endo/exonuclease/phosphatase"/>
</dbReference>
<name>A0A3Q3E4Q2_HIPCM</name>
<feature type="region of interest" description="Disordered" evidence="32">
    <location>
        <begin position="232"/>
        <end position="265"/>
    </location>
</feature>
<comment type="cofactor">
    <cofactor evidence="1">
        <name>Mg(2+)</name>
        <dbReference type="ChEBI" id="CHEBI:18420"/>
    </cofactor>
</comment>
<evidence type="ECO:0000256" key="33">
    <source>
        <dbReference type="SAM" id="Phobius"/>
    </source>
</evidence>
<evidence type="ECO:0000256" key="18">
    <source>
        <dbReference type="ARBA" id="ARBA00023288"/>
    </source>
</evidence>
<keyword evidence="10" id="KW-0479">Metal-binding</keyword>
<dbReference type="Ensembl" id="ENSHCOT00000020863.1">
    <property type="protein sequence ID" value="ENSHCOP00000026071.1"/>
    <property type="gene ID" value="ENSHCOG00000000470.1"/>
</dbReference>
<evidence type="ECO:0000256" key="17">
    <source>
        <dbReference type="ARBA" id="ARBA00023139"/>
    </source>
</evidence>
<comment type="pathway">
    <text evidence="3">Lipid metabolism; sphingolipid metabolism.</text>
</comment>
<comment type="catalytic activity">
    <reaction evidence="25">
        <text>1-O-octadecyl-sn-glycero-3-phosphocholine + H2O = 1-O-octadecyl-sn-glycerol + phosphocholine + H(+)</text>
        <dbReference type="Rhea" id="RHEA:39923"/>
        <dbReference type="ChEBI" id="CHEBI:15377"/>
        <dbReference type="ChEBI" id="CHEBI:15378"/>
        <dbReference type="ChEBI" id="CHEBI:74001"/>
        <dbReference type="ChEBI" id="CHEBI:75216"/>
        <dbReference type="ChEBI" id="CHEBI:295975"/>
    </reaction>
    <physiologicalReaction direction="left-to-right" evidence="25">
        <dbReference type="Rhea" id="RHEA:39924"/>
    </physiologicalReaction>
</comment>